<proteinExistence type="predicted"/>
<accession>A0A1S1MQM9</accession>
<gene>
    <name evidence="1" type="ORF">BKN37_25990</name>
</gene>
<keyword evidence="2" id="KW-1185">Reference proteome</keyword>
<protein>
    <submittedName>
        <fullName evidence="1">Uncharacterized protein</fullName>
    </submittedName>
</protein>
<dbReference type="Proteomes" id="UP000179734">
    <property type="component" value="Unassembled WGS sequence"/>
</dbReference>
<evidence type="ECO:0000313" key="1">
    <source>
        <dbReference type="EMBL" id="OHU87269.1"/>
    </source>
</evidence>
<comment type="caution">
    <text evidence="1">The sequence shown here is derived from an EMBL/GenBank/DDBJ whole genome shotgun (WGS) entry which is preliminary data.</text>
</comment>
<dbReference type="AlphaFoldDB" id="A0A1S1MQM9"/>
<dbReference type="EMBL" id="MLQM01000265">
    <property type="protein sequence ID" value="OHU87269.1"/>
    <property type="molecule type" value="Genomic_DNA"/>
</dbReference>
<reference evidence="1 2" key="1">
    <citation type="submission" date="2016-10" db="EMBL/GenBank/DDBJ databases">
        <title>Genome sequence of Mycobacterium talmonii.</title>
        <authorList>
            <person name="Greninger A.L."/>
            <person name="Elliott B."/>
            <person name="Vasireddy S."/>
            <person name="Vasireddy R."/>
        </authorList>
    </citation>
    <scope>NUCLEOTIDE SEQUENCE [LARGE SCALE GENOMIC DNA]</scope>
    <source>
        <strain evidence="2">NE-TNMC-100812</strain>
    </source>
</reference>
<evidence type="ECO:0000313" key="2">
    <source>
        <dbReference type="Proteomes" id="UP000179734"/>
    </source>
</evidence>
<sequence>MKPHSQQRFCANNRRCSGAALDAAVHSELQVNSQARRKRQVEHRPTTLLLLRASAAPDRAPIRGNICASGYAMLGVVNFGRANQNVVVA</sequence>
<organism evidence="1 2">
    <name type="scientific">Mycobacterium talmoniae</name>
    <dbReference type="NCBI Taxonomy" id="1858794"/>
    <lineage>
        <taxon>Bacteria</taxon>
        <taxon>Bacillati</taxon>
        <taxon>Actinomycetota</taxon>
        <taxon>Actinomycetes</taxon>
        <taxon>Mycobacteriales</taxon>
        <taxon>Mycobacteriaceae</taxon>
        <taxon>Mycobacterium</taxon>
    </lineage>
</organism>
<name>A0A1S1MQM9_9MYCO</name>